<keyword evidence="2 4" id="KW-0732">Signal</keyword>
<dbReference type="eggNOG" id="COG2853">
    <property type="taxonomic scope" value="Bacteria"/>
</dbReference>
<dbReference type="PATRIC" id="fig|742823.3.peg.785"/>
<organism evidence="5 6">
    <name type="scientific">Sutterella wadsworthensis 2_1_59BFAA</name>
    <dbReference type="NCBI Taxonomy" id="742823"/>
    <lineage>
        <taxon>Bacteria</taxon>
        <taxon>Pseudomonadati</taxon>
        <taxon>Pseudomonadota</taxon>
        <taxon>Betaproteobacteria</taxon>
        <taxon>Burkholderiales</taxon>
        <taxon>Sutterellaceae</taxon>
        <taxon>Sutterella</taxon>
    </lineage>
</organism>
<dbReference type="PANTHER" id="PTHR30035">
    <property type="entry name" value="LIPOPROTEIN VACJ-RELATED"/>
    <property type="match status" value="1"/>
</dbReference>
<evidence type="ECO:0000256" key="4">
    <source>
        <dbReference type="SAM" id="SignalP"/>
    </source>
</evidence>
<evidence type="ECO:0000256" key="3">
    <source>
        <dbReference type="SAM" id="MobiDB-lite"/>
    </source>
</evidence>
<feature type="chain" id="PRO_5003846787" description="VacJ family lipoprotein" evidence="4">
    <location>
        <begin position="32"/>
        <end position="277"/>
    </location>
</feature>
<dbReference type="HOGENOM" id="CLU_059326_3_1_4"/>
<dbReference type="GO" id="GO:0016020">
    <property type="term" value="C:membrane"/>
    <property type="evidence" value="ECO:0007669"/>
    <property type="project" value="InterPro"/>
</dbReference>
<name>K1KIN7_9BURK</name>
<feature type="compositionally biased region" description="Basic and acidic residues" evidence="3">
    <location>
        <begin position="264"/>
        <end position="277"/>
    </location>
</feature>
<comment type="similarity">
    <text evidence="1">Belongs to the MlaA family.</text>
</comment>
<protein>
    <recommendedName>
        <fullName evidence="7">VacJ family lipoprotein</fullName>
    </recommendedName>
</protein>
<evidence type="ECO:0000313" key="5">
    <source>
        <dbReference type="EMBL" id="EKB31624.1"/>
    </source>
</evidence>
<sequence length="277" mass="30592">MKHGVTKMKNTKILILTLSALSLGLSGCANVPPDAGQNPEDPYEAFNRNMHAFNVMVDDAALKPVTKGYRWVTPQFVQDGVSNAIDNLGEVNNTLNNVLQGKVDQGITSAFRFMLNSTIGVFGLFDVATWVGMERAPEDFGQTLGVWGVPEGPYFELPLLGPSGGRDIFKWPVQTATNPITYLTWDEWEWSTAYAVVDAVDTRSRMMDAGLDDMRANVVDEYVAIRDAYRQSRRMAVADGQIDEDAQLNSLTPLSFDDEEAEDDAGKPAETDKDKEK</sequence>
<dbReference type="PANTHER" id="PTHR30035:SF3">
    <property type="entry name" value="INTERMEMBRANE PHOSPHOLIPID TRANSPORT SYSTEM LIPOPROTEIN MLAA"/>
    <property type="match status" value="1"/>
</dbReference>
<evidence type="ECO:0008006" key="7">
    <source>
        <dbReference type="Google" id="ProtNLM"/>
    </source>
</evidence>
<dbReference type="STRING" id="742823.HMPREF9465_00782"/>
<dbReference type="EMBL" id="ADMG01000019">
    <property type="protein sequence ID" value="EKB31624.1"/>
    <property type="molecule type" value="Genomic_DNA"/>
</dbReference>
<dbReference type="PROSITE" id="PS51257">
    <property type="entry name" value="PROKAR_LIPOPROTEIN"/>
    <property type="match status" value="1"/>
</dbReference>
<dbReference type="Pfam" id="PF04333">
    <property type="entry name" value="MlaA"/>
    <property type="match status" value="1"/>
</dbReference>
<feature type="region of interest" description="Disordered" evidence="3">
    <location>
        <begin position="240"/>
        <end position="277"/>
    </location>
</feature>
<keyword evidence="6" id="KW-1185">Reference proteome</keyword>
<comment type="caution">
    <text evidence="5">The sequence shown here is derived from an EMBL/GenBank/DDBJ whole genome shotgun (WGS) entry which is preliminary data.</text>
</comment>
<dbReference type="GO" id="GO:0120010">
    <property type="term" value="P:intermembrane phospholipid transfer"/>
    <property type="evidence" value="ECO:0007669"/>
    <property type="project" value="TreeGrafter"/>
</dbReference>
<dbReference type="PRINTS" id="PR01805">
    <property type="entry name" value="VACJLIPOPROT"/>
</dbReference>
<proteinExistence type="inferred from homology"/>
<evidence type="ECO:0000313" key="6">
    <source>
        <dbReference type="Proteomes" id="UP000005835"/>
    </source>
</evidence>
<reference evidence="5 6" key="1">
    <citation type="submission" date="2012-05" db="EMBL/GenBank/DDBJ databases">
        <title>The Genome Sequence of Sutterella wadsworthensis 2_1_59BFAA.</title>
        <authorList>
            <consortium name="The Broad Institute Genome Sequencing Platform"/>
            <person name="Earl A."/>
            <person name="Ward D."/>
            <person name="Feldgarden M."/>
            <person name="Gevers D."/>
            <person name="Daigneault M."/>
            <person name="Strauss J."/>
            <person name="Allen-Vercoe E."/>
            <person name="Walker B."/>
            <person name="Young S.K."/>
            <person name="Zeng Q."/>
            <person name="Gargeya S."/>
            <person name="Fitzgerald M."/>
            <person name="Haas B."/>
            <person name="Abouelleil A."/>
            <person name="Alvarado L."/>
            <person name="Arachchi H.M."/>
            <person name="Berlin A.M."/>
            <person name="Chapman S.B."/>
            <person name="Goldberg J."/>
            <person name="Griggs A."/>
            <person name="Gujja S."/>
            <person name="Hansen M."/>
            <person name="Howarth C."/>
            <person name="Imamovic A."/>
            <person name="Larimer J."/>
            <person name="McCowen C."/>
            <person name="Montmayeur A."/>
            <person name="Murphy C."/>
            <person name="Neiman D."/>
            <person name="Pearson M."/>
            <person name="Priest M."/>
            <person name="Roberts A."/>
            <person name="Saif S."/>
            <person name="Shea T."/>
            <person name="Sisk P."/>
            <person name="Sykes S."/>
            <person name="Wortman J."/>
            <person name="Nusbaum C."/>
            <person name="Birren B."/>
        </authorList>
    </citation>
    <scope>NUCLEOTIDE SEQUENCE [LARGE SCALE GENOMIC DNA]</scope>
    <source>
        <strain evidence="5 6">2_1_59BFAA</strain>
    </source>
</reference>
<gene>
    <name evidence="5" type="ORF">HMPREF9465_00782</name>
</gene>
<dbReference type="AlphaFoldDB" id="K1KIN7"/>
<dbReference type="Proteomes" id="UP000005835">
    <property type="component" value="Unassembled WGS sequence"/>
</dbReference>
<feature type="signal peptide" evidence="4">
    <location>
        <begin position="1"/>
        <end position="31"/>
    </location>
</feature>
<evidence type="ECO:0000256" key="2">
    <source>
        <dbReference type="ARBA" id="ARBA00022729"/>
    </source>
</evidence>
<dbReference type="InterPro" id="IPR007428">
    <property type="entry name" value="MlaA"/>
</dbReference>
<evidence type="ECO:0000256" key="1">
    <source>
        <dbReference type="ARBA" id="ARBA00010634"/>
    </source>
</evidence>
<accession>K1KIN7</accession>